<feature type="transmembrane region" description="Helical" evidence="2">
    <location>
        <begin position="46"/>
        <end position="66"/>
    </location>
</feature>
<comment type="similarity">
    <text evidence="1">Belongs to the UPF0177 family.</text>
</comment>
<sequence>MIDHNNKYLKVKTLLICLGFSLTLMLFPVVSAVIIVVNQLDRIQGFWLQGLFMLLSMIVPLIYLWKTKITPTSIGLTGIEKGRMQKVLYFIPLLLAKVGFLFFGVSKDIPTIVALLFFTGAIGVSEELYFRGIILYKLKKCFSIKQSILWSALLFAVVHASQAFSGASDLLVFLTMVNAMIFGIIAAEIVIITNSIIPVIIWHMLFDFVNWVSLVDGKTEFMLIVIQSIIMVLYAYYLWTKLVVRL</sequence>
<feature type="domain" description="CAAX prenyl protease 2/Lysostaphin resistance protein A-like" evidence="3">
    <location>
        <begin position="111"/>
        <end position="209"/>
    </location>
</feature>
<dbReference type="EMBL" id="CP102453">
    <property type="protein sequence ID" value="UUX34807.1"/>
    <property type="molecule type" value="Genomic_DNA"/>
</dbReference>
<feature type="transmembrane region" description="Helical" evidence="2">
    <location>
        <begin position="112"/>
        <end position="136"/>
    </location>
</feature>
<accession>A0ABY5P7U4</accession>
<dbReference type="PANTHER" id="PTHR36435">
    <property type="entry name" value="SLR1288 PROTEIN"/>
    <property type="match status" value="1"/>
</dbReference>
<dbReference type="Proteomes" id="UP001315967">
    <property type="component" value="Chromosome"/>
</dbReference>
<dbReference type="InterPro" id="IPR003675">
    <property type="entry name" value="Rce1/LyrA-like_dom"/>
</dbReference>
<keyword evidence="2" id="KW-0472">Membrane</keyword>
<keyword evidence="4" id="KW-0645">Protease</keyword>
<evidence type="ECO:0000256" key="1">
    <source>
        <dbReference type="ARBA" id="ARBA00009067"/>
    </source>
</evidence>
<feature type="transmembrane region" description="Helical" evidence="2">
    <location>
        <begin position="221"/>
        <end position="239"/>
    </location>
</feature>
<name>A0ABY5P7U4_9LACT</name>
<reference evidence="4 5" key="1">
    <citation type="submission" date="2022-08" db="EMBL/GenBank/DDBJ databases">
        <title>Aerococcaceae sp. nov isolated from spoiled eye mask.</title>
        <authorList>
            <person name="Zhou G."/>
            <person name="Xie X.-B."/>
            <person name="Shi Q.-S."/>
            <person name="Wang Y.-S."/>
            <person name="Wen X."/>
            <person name="Peng H."/>
            <person name="Yang X.-J."/>
            <person name="Tao H.-B."/>
            <person name="Huang X.-M."/>
        </authorList>
    </citation>
    <scope>NUCLEOTIDE SEQUENCE [LARGE SCALE GENOMIC DNA]</scope>
    <source>
        <strain evidence="5">DM20194951</strain>
    </source>
</reference>
<dbReference type="PANTHER" id="PTHR36435:SF1">
    <property type="entry name" value="CAAX AMINO TERMINAL PROTEASE FAMILY PROTEIN"/>
    <property type="match status" value="1"/>
</dbReference>
<proteinExistence type="inferred from homology"/>
<evidence type="ECO:0000256" key="2">
    <source>
        <dbReference type="SAM" id="Phobius"/>
    </source>
</evidence>
<keyword evidence="2" id="KW-1133">Transmembrane helix</keyword>
<evidence type="ECO:0000259" key="3">
    <source>
        <dbReference type="Pfam" id="PF02517"/>
    </source>
</evidence>
<gene>
    <name evidence="4" type="ORF">NRE15_03920</name>
</gene>
<keyword evidence="2" id="KW-0812">Transmembrane</keyword>
<feature type="transmembrane region" description="Helical" evidence="2">
    <location>
        <begin position="148"/>
        <end position="164"/>
    </location>
</feature>
<keyword evidence="4" id="KW-0378">Hydrolase</keyword>
<dbReference type="GO" id="GO:0008237">
    <property type="term" value="F:metallopeptidase activity"/>
    <property type="evidence" value="ECO:0007669"/>
    <property type="project" value="UniProtKB-KW"/>
</dbReference>
<dbReference type="RefSeq" id="WP_313794309.1">
    <property type="nucleotide sequence ID" value="NZ_CP102453.1"/>
</dbReference>
<dbReference type="InterPro" id="IPR052710">
    <property type="entry name" value="CAAX_protease"/>
</dbReference>
<keyword evidence="4" id="KW-0482">Metalloprotease</keyword>
<protein>
    <submittedName>
        <fullName evidence="4">CPBP family intramembrane metalloprotease</fullName>
    </submittedName>
</protein>
<evidence type="ECO:0000313" key="5">
    <source>
        <dbReference type="Proteomes" id="UP001315967"/>
    </source>
</evidence>
<feature type="transmembrane region" description="Helical" evidence="2">
    <location>
        <begin position="170"/>
        <end position="192"/>
    </location>
</feature>
<keyword evidence="5" id="KW-1185">Reference proteome</keyword>
<organism evidence="4 5">
    <name type="scientific">Fundicoccus culcitae</name>
    <dbReference type="NCBI Taxonomy" id="2969821"/>
    <lineage>
        <taxon>Bacteria</taxon>
        <taxon>Bacillati</taxon>
        <taxon>Bacillota</taxon>
        <taxon>Bacilli</taxon>
        <taxon>Lactobacillales</taxon>
        <taxon>Aerococcaceae</taxon>
        <taxon>Fundicoccus</taxon>
    </lineage>
</organism>
<feature type="transmembrane region" description="Helical" evidence="2">
    <location>
        <begin position="87"/>
        <end position="106"/>
    </location>
</feature>
<feature type="transmembrane region" description="Helical" evidence="2">
    <location>
        <begin position="12"/>
        <end position="40"/>
    </location>
</feature>
<dbReference type="Pfam" id="PF02517">
    <property type="entry name" value="Rce1-like"/>
    <property type="match status" value="1"/>
</dbReference>
<evidence type="ECO:0000313" key="4">
    <source>
        <dbReference type="EMBL" id="UUX34807.1"/>
    </source>
</evidence>